<proteinExistence type="predicted"/>
<sequence length="95" mass="10937">MTADGGIIDANPEACRLLERTVEELRKIGREGVVDKSDKRFPKLLRERDERRKYRGKFCVISKSGKKIECDASSVQWKDSDGKEFTHVVLRPTKK</sequence>
<dbReference type="InterPro" id="IPR000014">
    <property type="entry name" value="PAS"/>
</dbReference>
<dbReference type="Gene3D" id="3.30.450.20">
    <property type="entry name" value="PAS domain"/>
    <property type="match status" value="1"/>
</dbReference>
<dbReference type="CDD" id="cd00130">
    <property type="entry name" value="PAS"/>
    <property type="match status" value="1"/>
</dbReference>
<reference evidence="1 2" key="1">
    <citation type="journal article" date="2015" name="Nature">
        <title>rRNA introns, odd ribosomes, and small enigmatic genomes across a large radiation of phyla.</title>
        <authorList>
            <person name="Brown C.T."/>
            <person name="Hug L.A."/>
            <person name="Thomas B.C."/>
            <person name="Sharon I."/>
            <person name="Castelle C.J."/>
            <person name="Singh A."/>
            <person name="Wilkins M.J."/>
            <person name="Williams K.H."/>
            <person name="Banfield J.F."/>
        </authorList>
    </citation>
    <scope>NUCLEOTIDE SEQUENCE [LARGE SCALE GENOMIC DNA]</scope>
</reference>
<protein>
    <submittedName>
        <fullName evidence="1">PAS domain S-box</fullName>
    </submittedName>
</protein>
<gene>
    <name evidence="1" type="ORF">UX47_C0006G0098</name>
</gene>
<dbReference type="AlphaFoldDB" id="A0A0G1PKC7"/>
<dbReference type="SUPFAM" id="SSF55785">
    <property type="entry name" value="PYP-like sensor domain (PAS domain)"/>
    <property type="match status" value="1"/>
</dbReference>
<organism evidence="1 2">
    <name type="scientific">Candidatus Collierbacteria bacterium GW2011_GWA2_46_26</name>
    <dbReference type="NCBI Taxonomy" id="1618381"/>
    <lineage>
        <taxon>Bacteria</taxon>
        <taxon>Candidatus Collieribacteriota</taxon>
    </lineage>
</organism>
<dbReference type="EMBL" id="LCMI01000006">
    <property type="protein sequence ID" value="KKU33127.1"/>
    <property type="molecule type" value="Genomic_DNA"/>
</dbReference>
<accession>A0A0G1PKC7</accession>
<dbReference type="Proteomes" id="UP000034794">
    <property type="component" value="Unassembled WGS sequence"/>
</dbReference>
<evidence type="ECO:0000313" key="2">
    <source>
        <dbReference type="Proteomes" id="UP000034794"/>
    </source>
</evidence>
<comment type="caution">
    <text evidence="1">The sequence shown here is derived from an EMBL/GenBank/DDBJ whole genome shotgun (WGS) entry which is preliminary data.</text>
</comment>
<name>A0A0G1PKC7_9BACT</name>
<evidence type="ECO:0000313" key="1">
    <source>
        <dbReference type="EMBL" id="KKU33127.1"/>
    </source>
</evidence>
<dbReference type="InterPro" id="IPR035965">
    <property type="entry name" value="PAS-like_dom_sf"/>
</dbReference>